<dbReference type="EMBL" id="UYYB01025794">
    <property type="protein sequence ID" value="VDM72527.1"/>
    <property type="molecule type" value="Genomic_DNA"/>
</dbReference>
<protein>
    <recommendedName>
        <fullName evidence="1">Major sperm protein</fullName>
    </recommendedName>
</protein>
<reference evidence="3 4" key="1">
    <citation type="submission" date="2018-11" db="EMBL/GenBank/DDBJ databases">
        <authorList>
            <consortium name="Pathogen Informatics"/>
        </authorList>
    </citation>
    <scope>NUCLEOTIDE SEQUENCE [LARGE SCALE GENOMIC DNA]</scope>
</reference>
<evidence type="ECO:0000256" key="1">
    <source>
        <dbReference type="RuleBase" id="RU003425"/>
    </source>
</evidence>
<dbReference type="AlphaFoldDB" id="A0A3P7J849"/>
<dbReference type="InterPro" id="IPR008962">
    <property type="entry name" value="PapD-like_sf"/>
</dbReference>
<dbReference type="InterPro" id="IPR000535">
    <property type="entry name" value="MSP_dom"/>
</dbReference>
<dbReference type="InterPro" id="IPR051774">
    <property type="entry name" value="Sperm-specific_class_P"/>
</dbReference>
<evidence type="ECO:0000313" key="4">
    <source>
        <dbReference type="Proteomes" id="UP000270094"/>
    </source>
</evidence>
<keyword evidence="1" id="KW-0963">Cytoplasm</keyword>
<evidence type="ECO:0000259" key="2">
    <source>
        <dbReference type="PROSITE" id="PS50202"/>
    </source>
</evidence>
<name>A0A3P7J849_STRVU</name>
<dbReference type="InterPro" id="IPR013783">
    <property type="entry name" value="Ig-like_fold"/>
</dbReference>
<organism evidence="3 4">
    <name type="scientific">Strongylus vulgaris</name>
    <name type="common">Blood worm</name>
    <dbReference type="NCBI Taxonomy" id="40348"/>
    <lineage>
        <taxon>Eukaryota</taxon>
        <taxon>Metazoa</taxon>
        <taxon>Ecdysozoa</taxon>
        <taxon>Nematoda</taxon>
        <taxon>Chromadorea</taxon>
        <taxon>Rhabditida</taxon>
        <taxon>Rhabditina</taxon>
        <taxon>Rhabditomorpha</taxon>
        <taxon>Strongyloidea</taxon>
        <taxon>Strongylidae</taxon>
        <taxon>Strongylus</taxon>
    </lineage>
</organism>
<dbReference type="SUPFAM" id="SSF49354">
    <property type="entry name" value="PapD-like"/>
    <property type="match status" value="1"/>
</dbReference>
<dbReference type="PANTHER" id="PTHR22947:SF39">
    <property type="entry name" value="MSP DOMAIN-CONTAINING PROTEIN"/>
    <property type="match status" value="1"/>
</dbReference>
<sequence>MDWTGQVEKQTVWVMNRTSNMIAFKVKCSNNRAFWIKPVFGTIESGEAAEIEVHYNAKKTLKSNDKIVICTAKYSPENGPLTAFFKLPTTVTEDKEIRQRAAAVPARGQPPPEPAKADNHVEILRC</sequence>
<dbReference type="OrthoDB" id="264603at2759"/>
<keyword evidence="4" id="KW-1185">Reference proteome</keyword>
<feature type="domain" description="MSP" evidence="2">
    <location>
        <begin position="1"/>
        <end position="102"/>
    </location>
</feature>
<dbReference type="Proteomes" id="UP000270094">
    <property type="component" value="Unassembled WGS sequence"/>
</dbReference>
<dbReference type="PANTHER" id="PTHR22947">
    <property type="entry name" value="MAJOR SPERM PROTEIN"/>
    <property type="match status" value="1"/>
</dbReference>
<proteinExistence type="predicted"/>
<keyword evidence="1" id="KW-0206">Cytoskeleton</keyword>
<evidence type="ECO:0000313" key="3">
    <source>
        <dbReference type="EMBL" id="VDM72527.1"/>
    </source>
</evidence>
<dbReference type="Pfam" id="PF00635">
    <property type="entry name" value="Motile_Sperm"/>
    <property type="match status" value="1"/>
</dbReference>
<comment type="function">
    <text evidence="1">Central component in molecular interactions underlying sperm crawling. Forms an extensive filament system that extends from sperm villipoda, along the leading edge of the pseudopod.</text>
</comment>
<accession>A0A3P7J849</accession>
<dbReference type="Gene3D" id="2.60.40.10">
    <property type="entry name" value="Immunoglobulins"/>
    <property type="match status" value="1"/>
</dbReference>
<gene>
    <name evidence="3" type="ORF">SVUK_LOCUS7525</name>
</gene>
<dbReference type="PROSITE" id="PS50202">
    <property type="entry name" value="MSP"/>
    <property type="match status" value="1"/>
</dbReference>